<dbReference type="InterPro" id="IPR036866">
    <property type="entry name" value="RibonucZ/Hydroxyglut_hydro"/>
</dbReference>
<evidence type="ECO:0000313" key="12">
    <source>
        <dbReference type="EMBL" id="VDM70042.1"/>
    </source>
</evidence>
<dbReference type="SUPFAM" id="SSF56281">
    <property type="entry name" value="Metallo-hydrolase/oxidoreductase"/>
    <property type="match status" value="1"/>
</dbReference>
<sequence length="222" mass="25094">MVPFLSSFVLFATDLRTRSVLVSSPLRNNKKDEKAYLDQDFLAEIQRKIALNKQILRKHSLSHIKARELSSSIANLRISMNSAQQKQREAFDAQANSIANIPSHVSIEILGNGTCHMRPCVALRTPLKTYLFNCPEGASRFLPQLRMKAINVNDIFITRSTWDNIAGISSILLSKESNCLPTRLHGAMNIKHFLECIRPFQDSDYGSAKYPSQVYSSSFFEI</sequence>
<dbReference type="Pfam" id="PF13691">
    <property type="entry name" value="Lactamase_B_4"/>
    <property type="match status" value="1"/>
</dbReference>
<dbReference type="Proteomes" id="UP000270094">
    <property type="component" value="Unassembled WGS sequence"/>
</dbReference>
<dbReference type="GO" id="GO:0042781">
    <property type="term" value="F:3'-tRNA processing endoribonuclease activity"/>
    <property type="evidence" value="ECO:0007669"/>
    <property type="project" value="UniProtKB-EC"/>
</dbReference>
<organism evidence="12 13">
    <name type="scientific">Strongylus vulgaris</name>
    <name type="common">Blood worm</name>
    <dbReference type="NCBI Taxonomy" id="40348"/>
    <lineage>
        <taxon>Eukaryota</taxon>
        <taxon>Metazoa</taxon>
        <taxon>Ecdysozoa</taxon>
        <taxon>Nematoda</taxon>
        <taxon>Chromadorea</taxon>
        <taxon>Rhabditida</taxon>
        <taxon>Rhabditina</taxon>
        <taxon>Rhabditomorpha</taxon>
        <taxon>Strongyloidea</taxon>
        <taxon>Strongylidae</taxon>
        <taxon>Strongylus</taxon>
    </lineage>
</organism>
<evidence type="ECO:0000256" key="7">
    <source>
        <dbReference type="ARBA" id="ARBA00022723"/>
    </source>
</evidence>
<keyword evidence="13" id="KW-1185">Reference proteome</keyword>
<evidence type="ECO:0000256" key="3">
    <source>
        <dbReference type="ARBA" id="ARBA00007823"/>
    </source>
</evidence>
<dbReference type="InterPro" id="IPR027794">
    <property type="entry name" value="tRNase_Z_dom"/>
</dbReference>
<reference evidence="12 13" key="1">
    <citation type="submission" date="2018-11" db="EMBL/GenBank/DDBJ databases">
        <authorList>
            <consortium name="Pathogen Informatics"/>
        </authorList>
    </citation>
    <scope>NUCLEOTIDE SEQUENCE [LARGE SCALE GENOMIC DNA]</scope>
</reference>
<gene>
    <name evidence="12" type="ORF">SVUK_LOCUS5040</name>
</gene>
<evidence type="ECO:0000256" key="6">
    <source>
        <dbReference type="ARBA" id="ARBA00022722"/>
    </source>
</evidence>
<dbReference type="Gene3D" id="3.60.15.10">
    <property type="entry name" value="Ribonuclease Z/Hydroxyacylglutathione hydrolase-like"/>
    <property type="match status" value="1"/>
</dbReference>
<evidence type="ECO:0000256" key="2">
    <source>
        <dbReference type="ARBA" id="ARBA00001947"/>
    </source>
</evidence>
<evidence type="ECO:0000256" key="5">
    <source>
        <dbReference type="ARBA" id="ARBA00022694"/>
    </source>
</evidence>
<evidence type="ECO:0000256" key="9">
    <source>
        <dbReference type="ARBA" id="ARBA00022801"/>
    </source>
</evidence>
<keyword evidence="5" id="KW-0819">tRNA processing</keyword>
<keyword evidence="7" id="KW-0479">Metal-binding</keyword>
<feature type="domain" description="tRNase Z endonuclease" evidence="11">
    <location>
        <begin position="118"/>
        <end position="167"/>
    </location>
</feature>
<dbReference type="GO" id="GO:0046872">
    <property type="term" value="F:metal ion binding"/>
    <property type="evidence" value="ECO:0007669"/>
    <property type="project" value="UniProtKB-KW"/>
</dbReference>
<dbReference type="EMBL" id="UYYB01014485">
    <property type="protein sequence ID" value="VDM70042.1"/>
    <property type="molecule type" value="Genomic_DNA"/>
</dbReference>
<name>A0A3P7KS25_STRVU</name>
<comment type="catalytic activity">
    <reaction evidence="1">
        <text>Endonucleolytic cleavage of RNA, removing extra 3' nucleotides from tRNA precursor, generating 3' termini of tRNAs. A 3'-hydroxy group is left at the tRNA terminus and a 5'-phosphoryl group is left at the trailer molecule.</text>
        <dbReference type="EC" id="3.1.26.11"/>
    </reaction>
</comment>
<dbReference type="GO" id="GO:0005739">
    <property type="term" value="C:mitochondrion"/>
    <property type="evidence" value="ECO:0007669"/>
    <property type="project" value="TreeGrafter"/>
</dbReference>
<dbReference type="InterPro" id="IPR047151">
    <property type="entry name" value="RNZ2-like"/>
</dbReference>
<comment type="cofactor">
    <cofactor evidence="2">
        <name>Zn(2+)</name>
        <dbReference type="ChEBI" id="CHEBI:29105"/>
    </cofactor>
</comment>
<keyword evidence="8" id="KW-0255">Endonuclease</keyword>
<dbReference type="AlphaFoldDB" id="A0A3P7KS25"/>
<evidence type="ECO:0000256" key="1">
    <source>
        <dbReference type="ARBA" id="ARBA00000402"/>
    </source>
</evidence>
<dbReference type="PANTHER" id="PTHR12553:SF49">
    <property type="entry name" value="ZINC PHOSPHODIESTERASE ELAC PROTEIN 2"/>
    <property type="match status" value="1"/>
</dbReference>
<evidence type="ECO:0000259" key="11">
    <source>
        <dbReference type="Pfam" id="PF13691"/>
    </source>
</evidence>
<evidence type="ECO:0000313" key="13">
    <source>
        <dbReference type="Proteomes" id="UP000270094"/>
    </source>
</evidence>
<keyword evidence="6" id="KW-0540">Nuclease</keyword>
<evidence type="ECO:0000256" key="8">
    <source>
        <dbReference type="ARBA" id="ARBA00022759"/>
    </source>
</evidence>
<keyword evidence="9" id="KW-0378">Hydrolase</keyword>
<keyword evidence="10" id="KW-0862">Zinc</keyword>
<evidence type="ECO:0000256" key="10">
    <source>
        <dbReference type="ARBA" id="ARBA00022833"/>
    </source>
</evidence>
<dbReference type="PANTHER" id="PTHR12553">
    <property type="entry name" value="ZINC PHOSPHODIESTERASE ELAC PROTEIN 2"/>
    <property type="match status" value="1"/>
</dbReference>
<comment type="similarity">
    <text evidence="3">Belongs to the RNase Z family.</text>
</comment>
<protein>
    <recommendedName>
        <fullName evidence="4">ribonuclease Z</fullName>
        <ecNumber evidence="4">3.1.26.11</ecNumber>
    </recommendedName>
</protein>
<dbReference type="EC" id="3.1.26.11" evidence="4"/>
<dbReference type="OrthoDB" id="5824842at2759"/>
<proteinExistence type="inferred from homology"/>
<evidence type="ECO:0000256" key="4">
    <source>
        <dbReference type="ARBA" id="ARBA00012477"/>
    </source>
</evidence>
<dbReference type="GO" id="GO:1990180">
    <property type="term" value="P:mitochondrial tRNA 3'-end processing"/>
    <property type="evidence" value="ECO:0007669"/>
    <property type="project" value="TreeGrafter"/>
</dbReference>
<accession>A0A3P7KS25</accession>